<dbReference type="Gene3D" id="3.30.70.2740">
    <property type="match status" value="1"/>
</dbReference>
<evidence type="ECO:0000256" key="2">
    <source>
        <dbReference type="ARBA" id="ARBA00008000"/>
    </source>
</evidence>
<accession>A0AAC9AUZ5</accession>
<proteinExistence type="inferred from homology"/>
<dbReference type="GO" id="GO:0008720">
    <property type="term" value="F:D-lactate dehydrogenase (NAD+) activity"/>
    <property type="evidence" value="ECO:0007669"/>
    <property type="project" value="TreeGrafter"/>
</dbReference>
<dbReference type="FunFam" id="1.10.45.10:FF:000001">
    <property type="entry name" value="D-lactate dehydrogenase mitochondrial"/>
    <property type="match status" value="1"/>
</dbReference>
<dbReference type="RefSeq" id="WP_054728770.1">
    <property type="nucleotide sequence ID" value="NZ_CP009429.1"/>
</dbReference>
<evidence type="ECO:0000256" key="4">
    <source>
        <dbReference type="ARBA" id="ARBA00022827"/>
    </source>
</evidence>
<evidence type="ECO:0000313" key="9">
    <source>
        <dbReference type="EMBL" id="AMU88639.1"/>
    </source>
</evidence>
<evidence type="ECO:0000259" key="8">
    <source>
        <dbReference type="PROSITE" id="PS51387"/>
    </source>
</evidence>
<evidence type="ECO:0000256" key="1">
    <source>
        <dbReference type="ARBA" id="ARBA00001974"/>
    </source>
</evidence>
<dbReference type="InterPro" id="IPR016171">
    <property type="entry name" value="Vanillyl_alc_oxidase_C-sub2"/>
</dbReference>
<evidence type="ECO:0000256" key="7">
    <source>
        <dbReference type="ARBA" id="ARBA00038897"/>
    </source>
</evidence>
<dbReference type="Pfam" id="PF01565">
    <property type="entry name" value="FAD_binding_4"/>
    <property type="match status" value="1"/>
</dbReference>
<dbReference type="SUPFAM" id="SSF56176">
    <property type="entry name" value="FAD-binding/transporter-associated domain-like"/>
    <property type="match status" value="1"/>
</dbReference>
<dbReference type="InterPro" id="IPR004113">
    <property type="entry name" value="FAD-bd_oxidored_4_C"/>
</dbReference>
<organism evidence="9 10">
    <name type="scientific">Sphingopyxis macrogoltabida</name>
    <name type="common">Sphingomonas macrogoltabidus</name>
    <dbReference type="NCBI Taxonomy" id="33050"/>
    <lineage>
        <taxon>Bacteria</taxon>
        <taxon>Pseudomonadati</taxon>
        <taxon>Pseudomonadota</taxon>
        <taxon>Alphaproteobacteria</taxon>
        <taxon>Sphingomonadales</taxon>
        <taxon>Sphingomonadaceae</taxon>
        <taxon>Sphingopyxis</taxon>
    </lineage>
</organism>
<keyword evidence="4" id="KW-0274">FAD</keyword>
<dbReference type="PANTHER" id="PTHR11748">
    <property type="entry name" value="D-LACTATE DEHYDROGENASE"/>
    <property type="match status" value="1"/>
</dbReference>
<dbReference type="GO" id="GO:1903457">
    <property type="term" value="P:lactate catabolic process"/>
    <property type="evidence" value="ECO:0007669"/>
    <property type="project" value="TreeGrafter"/>
</dbReference>
<dbReference type="AlphaFoldDB" id="A0AAC9AUZ5"/>
<dbReference type="Gene3D" id="1.10.45.10">
    <property type="entry name" value="Vanillyl-alcohol Oxidase, Chain A, domain 4"/>
    <property type="match status" value="1"/>
</dbReference>
<evidence type="ECO:0000256" key="3">
    <source>
        <dbReference type="ARBA" id="ARBA00022630"/>
    </source>
</evidence>
<dbReference type="FunFam" id="3.30.70.2740:FF:000001">
    <property type="entry name" value="D-lactate dehydrogenase mitochondrial"/>
    <property type="match status" value="1"/>
</dbReference>
<dbReference type="Proteomes" id="UP000076088">
    <property type="component" value="Chromosome"/>
</dbReference>
<comment type="cofactor">
    <cofactor evidence="1">
        <name>FAD</name>
        <dbReference type="ChEBI" id="CHEBI:57692"/>
    </cofactor>
</comment>
<sequence>MAGTVQSGERKPLPASLVGALEERFAERFQRGEAVLGQHGASETHFATVLPDAVVFAHSTDEVVALVKLCAAADIPIVPFGAGTSIEGNAAPIRGGISLDMSQMDRVLAVHAEDFDCVVQPGVRREELNIHLRDQGLFFPIDPGANATIGGMASTRASGTNAVRYGTMKDAVLSLEVVTPQGDVIRTARRARKSAAGYDLTRLYVGSEGTLGIITEVTLRLHPVPDTISAAVCSFETLGGAVDTVVQSIQCAVPLARVEILDAKQMTAVNRWSKLDYPEAPTLFFEFHGSASHVAEQVETVKMLAEANGGGSFGWSNLPEERTKLWRARHEAYYAAVNMRAGAIGWATDVCVPMSRLAECIAETHADLEGASVPATILGHVGDGNFHVIFSIDPDAPAELEEVEAINAKLVERALAMDGTCTGEHGIGIGKQDWLVAELGGAVEQMRVIKRAMDPQNLLNPGKIFAL</sequence>
<dbReference type="PANTHER" id="PTHR11748:SF111">
    <property type="entry name" value="D-LACTATE DEHYDROGENASE, MITOCHONDRIAL-RELATED"/>
    <property type="match status" value="1"/>
</dbReference>
<dbReference type="EC" id="1.1.2.4" evidence="7"/>
<dbReference type="PROSITE" id="PS51387">
    <property type="entry name" value="FAD_PCMH"/>
    <property type="match status" value="1"/>
</dbReference>
<reference evidence="9 10" key="2">
    <citation type="journal article" date="2016" name="Genome Announc.">
        <title>Complete Genome Sequence of Sphingopyxis macrogoltabida Strain 203N (NBRC 111659), a Polyethylene Glycol Degrader.</title>
        <authorList>
            <person name="Ohtsubo Y."/>
            <person name="Nonoyama S."/>
            <person name="Nagata Y."/>
            <person name="Numata M."/>
            <person name="Tsuchikane K."/>
            <person name="Hosoyama A."/>
            <person name="Yamazoe A."/>
            <person name="Tsuda M."/>
            <person name="Fujita N."/>
            <person name="Kawai F."/>
        </authorList>
    </citation>
    <scope>NUCLEOTIDE SEQUENCE [LARGE SCALE GENOMIC DNA]</scope>
    <source>
        <strain evidence="9 10">203N</strain>
    </source>
</reference>
<protein>
    <recommendedName>
        <fullName evidence="7">D-lactate dehydrogenase (cytochrome)</fullName>
        <ecNumber evidence="7">1.1.2.4</ecNumber>
    </recommendedName>
</protein>
<comment type="similarity">
    <text evidence="2">Belongs to the FAD-binding oxidoreductase/transferase type 4 family.</text>
</comment>
<dbReference type="Pfam" id="PF02913">
    <property type="entry name" value="FAD-oxidase_C"/>
    <property type="match status" value="1"/>
</dbReference>
<dbReference type="InterPro" id="IPR036318">
    <property type="entry name" value="FAD-bd_PCMH-like_sf"/>
</dbReference>
<keyword evidence="5" id="KW-0809">Transit peptide</keyword>
<dbReference type="KEGG" id="smaz:LH19_13695"/>
<dbReference type="EMBL" id="CP013344">
    <property type="protein sequence ID" value="AMU88639.1"/>
    <property type="molecule type" value="Genomic_DNA"/>
</dbReference>
<dbReference type="InterPro" id="IPR016166">
    <property type="entry name" value="FAD-bd_PCMH"/>
</dbReference>
<keyword evidence="3" id="KW-0285">Flavoprotein</keyword>
<name>A0AAC9AUZ5_SPHMC</name>
<dbReference type="InterPro" id="IPR016164">
    <property type="entry name" value="FAD-linked_Oxase-like_C"/>
</dbReference>
<evidence type="ECO:0000313" key="10">
    <source>
        <dbReference type="Proteomes" id="UP000076088"/>
    </source>
</evidence>
<dbReference type="GO" id="GO:0071949">
    <property type="term" value="F:FAD binding"/>
    <property type="evidence" value="ECO:0007669"/>
    <property type="project" value="InterPro"/>
</dbReference>
<dbReference type="GO" id="GO:0004458">
    <property type="term" value="F:D-lactate dehydrogenase (cytochrome) activity"/>
    <property type="evidence" value="ECO:0007669"/>
    <property type="project" value="UniProtKB-EC"/>
</dbReference>
<dbReference type="SUPFAM" id="SSF55103">
    <property type="entry name" value="FAD-linked oxidases, C-terminal domain"/>
    <property type="match status" value="1"/>
</dbReference>
<dbReference type="InterPro" id="IPR006094">
    <property type="entry name" value="Oxid_FAD_bind_N"/>
</dbReference>
<gene>
    <name evidence="9" type="ORF">ATM17_06230</name>
</gene>
<evidence type="ECO:0000256" key="6">
    <source>
        <dbReference type="ARBA" id="ARBA00023002"/>
    </source>
</evidence>
<feature type="domain" description="FAD-binding PCMH-type" evidence="8">
    <location>
        <begin position="47"/>
        <end position="224"/>
    </location>
</feature>
<dbReference type="Gene3D" id="3.30.465.10">
    <property type="match status" value="1"/>
</dbReference>
<dbReference type="FunFam" id="3.30.465.10:FF:000016">
    <property type="entry name" value="probable D-lactate dehydrogenase, mitochondrial"/>
    <property type="match status" value="1"/>
</dbReference>
<keyword evidence="10" id="KW-1185">Reference proteome</keyword>
<keyword evidence="6" id="KW-0560">Oxidoreductase</keyword>
<dbReference type="InterPro" id="IPR016169">
    <property type="entry name" value="FAD-bd_PCMH_sub2"/>
</dbReference>
<reference evidence="10" key="1">
    <citation type="submission" date="2015-11" db="EMBL/GenBank/DDBJ databases">
        <title>Complete genome sequence of a polyethylene-glycol degrader Sphingopyxis macrogoltabida 203N (NBRC 111659).</title>
        <authorList>
            <person name="Yoshiyuki O."/>
            <person name="Shouta N."/>
            <person name="Nagata Y."/>
            <person name="Numata M."/>
            <person name="Tsuchikane K."/>
            <person name="Hosoyama A."/>
            <person name="Yamazoe A."/>
            <person name="Tsuda M."/>
            <person name="Fujita N."/>
            <person name="Kawai F."/>
        </authorList>
    </citation>
    <scope>NUCLEOTIDE SEQUENCE [LARGE SCALE GENOMIC DNA]</scope>
    <source>
        <strain evidence="10">203N</strain>
    </source>
</reference>
<evidence type="ECO:0000256" key="5">
    <source>
        <dbReference type="ARBA" id="ARBA00022946"/>
    </source>
</evidence>